<dbReference type="SUPFAM" id="SSF46942">
    <property type="entry name" value="Elongation factor TFIIS domain 2"/>
    <property type="match status" value="1"/>
</dbReference>
<accession>A0A6C0KM69</accession>
<dbReference type="InterPro" id="IPR035100">
    <property type="entry name" value="TF_IIS-typ"/>
</dbReference>
<dbReference type="Pfam" id="PF01096">
    <property type="entry name" value="Zn_ribbon_TFIIS"/>
    <property type="match status" value="1"/>
</dbReference>
<evidence type="ECO:0000256" key="3">
    <source>
        <dbReference type="ARBA" id="ARBA00022833"/>
    </source>
</evidence>
<dbReference type="SMART" id="SM00440">
    <property type="entry name" value="ZnF_C2C2"/>
    <property type="match status" value="1"/>
</dbReference>
<dbReference type="InterPro" id="IPR036575">
    <property type="entry name" value="TFIIS_cen_dom_sf"/>
</dbReference>
<dbReference type="InterPro" id="IPR003618">
    <property type="entry name" value="TFIIS_cen_dom"/>
</dbReference>
<dbReference type="GO" id="GO:0003676">
    <property type="term" value="F:nucleic acid binding"/>
    <property type="evidence" value="ECO:0007669"/>
    <property type="project" value="InterPro"/>
</dbReference>
<feature type="domain" description="TFIIS-type" evidence="4">
    <location>
        <begin position="130"/>
        <end position="170"/>
    </location>
</feature>
<dbReference type="Pfam" id="PF07500">
    <property type="entry name" value="TFIIS_M"/>
    <property type="match status" value="1"/>
</dbReference>
<keyword evidence="2" id="KW-0863">Zinc-finger</keyword>
<dbReference type="GO" id="GO:0006351">
    <property type="term" value="P:DNA-templated transcription"/>
    <property type="evidence" value="ECO:0007669"/>
    <property type="project" value="InterPro"/>
</dbReference>
<dbReference type="PANTHER" id="PTHR11477">
    <property type="entry name" value="TRANSCRIPTION FACTOR S-II ZINC FINGER DOMAIN-CONTAINING PROTEIN"/>
    <property type="match status" value="1"/>
</dbReference>
<evidence type="ECO:0000313" key="5">
    <source>
        <dbReference type="EMBL" id="QHU19095.1"/>
    </source>
</evidence>
<dbReference type="Gene3D" id="1.10.472.30">
    <property type="entry name" value="Transcription elongation factor S-II, central domain"/>
    <property type="match status" value="1"/>
</dbReference>
<sequence length="172" mass="20239">MTIRKIENPDSFRNNIRKKIGLIFTSEKDAINLEKGIHNWALKEATNKKVVKKWDNPFFVQIYLDHLRSIFSNLKNEKLIKMVNDGEIKAHEIAFMTHQEMNPEKWEAFIKAKSIRDKNKFEQNVEANTDRFTCGKCKSKNCSYMQLQTRSADEPMTIYVSCNQCGKRWKTS</sequence>
<dbReference type="GO" id="GO:0005634">
    <property type="term" value="C:nucleus"/>
    <property type="evidence" value="ECO:0007669"/>
    <property type="project" value="TreeGrafter"/>
</dbReference>
<dbReference type="PROSITE" id="PS51133">
    <property type="entry name" value="ZF_TFIIS_2"/>
    <property type="match status" value="1"/>
</dbReference>
<reference evidence="5" key="1">
    <citation type="journal article" date="2020" name="Nature">
        <title>Giant virus diversity and host interactions through global metagenomics.</title>
        <authorList>
            <person name="Schulz F."/>
            <person name="Roux S."/>
            <person name="Paez-Espino D."/>
            <person name="Jungbluth S."/>
            <person name="Walsh D.A."/>
            <person name="Denef V.J."/>
            <person name="McMahon K.D."/>
            <person name="Konstantinidis K.T."/>
            <person name="Eloe-Fadrosh E.A."/>
            <person name="Kyrpides N.C."/>
            <person name="Woyke T."/>
        </authorList>
    </citation>
    <scope>NUCLEOTIDE SEQUENCE</scope>
    <source>
        <strain evidence="5">GVMAG-S-3300013014-104</strain>
    </source>
</reference>
<name>A0A6C0KM69_9ZZZZ</name>
<dbReference type="EMBL" id="MN740944">
    <property type="protein sequence ID" value="QHU19095.1"/>
    <property type="molecule type" value="Genomic_DNA"/>
</dbReference>
<organism evidence="5">
    <name type="scientific">viral metagenome</name>
    <dbReference type="NCBI Taxonomy" id="1070528"/>
    <lineage>
        <taxon>unclassified sequences</taxon>
        <taxon>metagenomes</taxon>
        <taxon>organismal metagenomes</taxon>
    </lineage>
</organism>
<keyword evidence="3" id="KW-0862">Zinc</keyword>
<protein>
    <recommendedName>
        <fullName evidence="4">TFIIS-type domain-containing protein</fullName>
    </recommendedName>
</protein>
<dbReference type="Gene3D" id="2.20.25.10">
    <property type="match status" value="1"/>
</dbReference>
<evidence type="ECO:0000256" key="2">
    <source>
        <dbReference type="ARBA" id="ARBA00022771"/>
    </source>
</evidence>
<keyword evidence="1" id="KW-0479">Metal-binding</keyword>
<dbReference type="PROSITE" id="PS00466">
    <property type="entry name" value="ZF_TFIIS_1"/>
    <property type="match status" value="1"/>
</dbReference>
<dbReference type="AlphaFoldDB" id="A0A6C0KM69"/>
<evidence type="ECO:0000259" key="4">
    <source>
        <dbReference type="PROSITE" id="PS51133"/>
    </source>
</evidence>
<proteinExistence type="predicted"/>
<evidence type="ECO:0000256" key="1">
    <source>
        <dbReference type="ARBA" id="ARBA00022723"/>
    </source>
</evidence>
<dbReference type="CDD" id="cd13749">
    <property type="entry name" value="Zn-ribbon_TFIIS"/>
    <property type="match status" value="1"/>
</dbReference>
<dbReference type="SUPFAM" id="SSF57783">
    <property type="entry name" value="Zinc beta-ribbon"/>
    <property type="match status" value="1"/>
</dbReference>
<dbReference type="PIRSF" id="PIRSF006704">
    <property type="entry name" value="TF_IIS"/>
    <property type="match status" value="1"/>
</dbReference>
<dbReference type="GO" id="GO:0008270">
    <property type="term" value="F:zinc ion binding"/>
    <property type="evidence" value="ECO:0007669"/>
    <property type="project" value="UniProtKB-KW"/>
</dbReference>
<dbReference type="PANTHER" id="PTHR11477:SF0">
    <property type="entry name" value="IP08861P-RELATED"/>
    <property type="match status" value="1"/>
</dbReference>
<dbReference type="InterPro" id="IPR001222">
    <property type="entry name" value="Znf_TFIIS"/>
</dbReference>